<dbReference type="GO" id="GO:0000027">
    <property type="term" value="P:ribosomal large subunit assembly"/>
    <property type="evidence" value="ECO:0007669"/>
    <property type="project" value="TreeGrafter"/>
</dbReference>
<organism evidence="10 11">
    <name type="scientific">Mycoemilia scoparia</name>
    <dbReference type="NCBI Taxonomy" id="417184"/>
    <lineage>
        <taxon>Eukaryota</taxon>
        <taxon>Fungi</taxon>
        <taxon>Fungi incertae sedis</taxon>
        <taxon>Zoopagomycota</taxon>
        <taxon>Kickxellomycotina</taxon>
        <taxon>Kickxellomycetes</taxon>
        <taxon>Kickxellales</taxon>
        <taxon>Kickxellaceae</taxon>
        <taxon>Mycoemilia</taxon>
    </lineage>
</organism>
<evidence type="ECO:0000256" key="8">
    <source>
        <dbReference type="SAM" id="MobiDB-lite"/>
    </source>
</evidence>
<feature type="region of interest" description="Disordered" evidence="8">
    <location>
        <begin position="1"/>
        <end position="32"/>
    </location>
</feature>
<dbReference type="Proteomes" id="UP001150538">
    <property type="component" value="Unassembled WGS sequence"/>
</dbReference>
<evidence type="ECO:0000256" key="5">
    <source>
        <dbReference type="ARBA" id="ARBA00022517"/>
    </source>
</evidence>
<evidence type="ECO:0000259" key="9">
    <source>
        <dbReference type="Pfam" id="PF14615"/>
    </source>
</evidence>
<reference evidence="10" key="1">
    <citation type="submission" date="2022-07" db="EMBL/GenBank/DDBJ databases">
        <title>Phylogenomic reconstructions and comparative analyses of Kickxellomycotina fungi.</title>
        <authorList>
            <person name="Reynolds N.K."/>
            <person name="Stajich J.E."/>
            <person name="Barry K."/>
            <person name="Grigoriev I.V."/>
            <person name="Crous P."/>
            <person name="Smith M.E."/>
        </authorList>
    </citation>
    <scope>NUCLEOTIDE SEQUENCE</scope>
    <source>
        <strain evidence="10">NBRC 100468</strain>
    </source>
</reference>
<feature type="domain" description="Ribosome-assembly protein 3 C-terminal" evidence="9">
    <location>
        <begin position="87"/>
        <end position="132"/>
    </location>
</feature>
<evidence type="ECO:0000256" key="2">
    <source>
        <dbReference type="ARBA" id="ARBA00004604"/>
    </source>
</evidence>
<dbReference type="AlphaFoldDB" id="A0A9W7ZW84"/>
<evidence type="ECO:0000256" key="1">
    <source>
        <dbReference type="ARBA" id="ARBA00003035"/>
    </source>
</evidence>
<comment type="similarity">
    <text evidence="3">Belongs to the RSA3 family.</text>
</comment>
<gene>
    <name evidence="10" type="ORF">H4219_004810</name>
</gene>
<evidence type="ECO:0000313" key="10">
    <source>
        <dbReference type="EMBL" id="KAJ1914392.1"/>
    </source>
</evidence>
<dbReference type="GO" id="GO:0005730">
    <property type="term" value="C:nucleolus"/>
    <property type="evidence" value="ECO:0007669"/>
    <property type="project" value="UniProtKB-SubCell"/>
</dbReference>
<dbReference type="Pfam" id="PF14615">
    <property type="entry name" value="Rsa3"/>
    <property type="match status" value="1"/>
</dbReference>
<evidence type="ECO:0000313" key="11">
    <source>
        <dbReference type="Proteomes" id="UP001150538"/>
    </source>
</evidence>
<evidence type="ECO:0000256" key="3">
    <source>
        <dbReference type="ARBA" id="ARBA00006256"/>
    </source>
</evidence>
<feature type="compositionally biased region" description="Polar residues" evidence="8">
    <location>
        <begin position="12"/>
        <end position="26"/>
    </location>
</feature>
<sequence length="151" mass="17126">MTSAAGQEFQEFEQNSYSSNDNNANKSILEDENSERLYSIQKRLEEQSQELSTHNDNISISTNPTNLELVNMKNGNKKLDALSNDAFRNLYMDLLTQGFGNDLNQLREKEDLNSNNIVMLIDALESGQMVFDDFQKQELTGSEEESSQESA</sequence>
<dbReference type="InterPro" id="IPR051898">
    <property type="entry name" value="Ribosome_Assembly_3"/>
</dbReference>
<dbReference type="PANTHER" id="PTHR28127:SF1">
    <property type="entry name" value="RIBOSOME ASSEMBLY PROTEIN 3"/>
    <property type="match status" value="1"/>
</dbReference>
<evidence type="ECO:0000256" key="6">
    <source>
        <dbReference type="ARBA" id="ARBA00023242"/>
    </source>
</evidence>
<name>A0A9W7ZW84_9FUNG</name>
<dbReference type="InterPro" id="IPR028217">
    <property type="entry name" value="Rsa3_C"/>
</dbReference>
<evidence type="ECO:0000256" key="4">
    <source>
        <dbReference type="ARBA" id="ARBA00015339"/>
    </source>
</evidence>
<dbReference type="OrthoDB" id="69550at2759"/>
<comment type="caution">
    <text evidence="10">The sequence shown here is derived from an EMBL/GenBank/DDBJ whole genome shotgun (WGS) entry which is preliminary data.</text>
</comment>
<protein>
    <recommendedName>
        <fullName evidence="4">Ribosome assembly protein 3</fullName>
    </recommendedName>
</protein>
<proteinExistence type="inferred from homology"/>
<dbReference type="PANTHER" id="PTHR28127">
    <property type="entry name" value="RIBOSOME ASSEMBLY PROTEIN 3"/>
    <property type="match status" value="1"/>
</dbReference>
<keyword evidence="7" id="KW-0687">Ribonucleoprotein</keyword>
<comment type="subcellular location">
    <subcellularLocation>
        <location evidence="2">Nucleus</location>
        <location evidence="2">Nucleolus</location>
    </subcellularLocation>
</comment>
<accession>A0A9W7ZW84</accession>
<keyword evidence="11" id="KW-1185">Reference proteome</keyword>
<dbReference type="GO" id="GO:0030687">
    <property type="term" value="C:preribosome, large subunit precursor"/>
    <property type="evidence" value="ECO:0007669"/>
    <property type="project" value="TreeGrafter"/>
</dbReference>
<evidence type="ECO:0000256" key="7">
    <source>
        <dbReference type="ARBA" id="ARBA00023274"/>
    </source>
</evidence>
<keyword evidence="6" id="KW-0539">Nucleus</keyword>
<keyword evidence="5" id="KW-0690">Ribosome biogenesis</keyword>
<dbReference type="EMBL" id="JANBPU010000200">
    <property type="protein sequence ID" value="KAJ1914392.1"/>
    <property type="molecule type" value="Genomic_DNA"/>
</dbReference>
<comment type="function">
    <text evidence="1">Required for efficient biogenesis of the 60S ribosomal subunit.</text>
</comment>